<sequence>MVKNSSMFLFMFFMLIGILISISSNNWILIWCGLEVSLICFIPLMLNKNYISSECSMKYFIIQSISSSILVLSFLFMLMNVNFNFELLLIISMMIKMGVAPFHNWVLNVIDGLDFFFLFILLTLLKIPPLCILTYISLYLNIFVLMSLIIGSISGLNQNSSIKILGYSSIFNMGFILSCLCINQIWLFYMLFYSLLIFMFIYLLKSMNLMYINQMIMNDFSINMKFIFFINLLSMGGMPPLLGFMIKLIILEFMFMYKLYFLSFVMIMMSLIVMYFYIRLSFVSVMMYTFMLKNMLYNINFNSLIILMLNLLLLPILFFMKFMF</sequence>
<evidence type="ECO:0000313" key="20">
    <source>
        <dbReference type="EMBL" id="QJD07211.1"/>
    </source>
</evidence>
<evidence type="ECO:0000256" key="6">
    <source>
        <dbReference type="ARBA" id="ARBA00022448"/>
    </source>
</evidence>
<evidence type="ECO:0000256" key="10">
    <source>
        <dbReference type="ARBA" id="ARBA00022967"/>
    </source>
</evidence>
<keyword evidence="11 18" id="KW-0249">Electron transport</keyword>
<evidence type="ECO:0000256" key="11">
    <source>
        <dbReference type="ARBA" id="ARBA00022982"/>
    </source>
</evidence>
<dbReference type="InterPro" id="IPR050175">
    <property type="entry name" value="Complex_I_Subunit_2"/>
</dbReference>
<evidence type="ECO:0000256" key="3">
    <source>
        <dbReference type="ARBA" id="ARBA00007012"/>
    </source>
</evidence>
<evidence type="ECO:0000256" key="14">
    <source>
        <dbReference type="ARBA" id="ARBA00023075"/>
    </source>
</evidence>
<organism evidence="20">
    <name type="scientific">Ghauriana sinensis</name>
    <dbReference type="NCBI Taxonomy" id="2729071"/>
    <lineage>
        <taxon>Eukaryota</taxon>
        <taxon>Metazoa</taxon>
        <taxon>Ecdysozoa</taxon>
        <taxon>Arthropoda</taxon>
        <taxon>Hexapoda</taxon>
        <taxon>Insecta</taxon>
        <taxon>Pterygota</taxon>
        <taxon>Neoptera</taxon>
        <taxon>Paraneoptera</taxon>
        <taxon>Hemiptera</taxon>
        <taxon>Auchenorrhyncha</taxon>
        <taxon>Membracoidea</taxon>
        <taxon>Cicadellidae</taxon>
        <taxon>Typhlocybinae</taxon>
        <taxon>Empoascini</taxon>
        <taxon>Ghauriana</taxon>
    </lineage>
</organism>
<geneLocation type="mitochondrion" evidence="20"/>
<dbReference type="AlphaFoldDB" id="A0A6M3R9V6"/>
<evidence type="ECO:0000256" key="17">
    <source>
        <dbReference type="ARBA" id="ARBA00049551"/>
    </source>
</evidence>
<name>A0A6M3R9V6_9HEMI</name>
<feature type="transmembrane region" description="Helical" evidence="18">
    <location>
        <begin position="226"/>
        <end position="251"/>
    </location>
</feature>
<feature type="domain" description="NADH:quinone oxidoreductase/Mrp antiporter transmembrane" evidence="19">
    <location>
        <begin position="24"/>
        <end position="272"/>
    </location>
</feature>
<keyword evidence="10 18" id="KW-1278">Translocase</keyword>
<feature type="transmembrane region" description="Helical" evidence="18">
    <location>
        <begin position="257"/>
        <end position="278"/>
    </location>
</feature>
<feature type="transmembrane region" description="Helical" evidence="18">
    <location>
        <begin position="105"/>
        <end position="125"/>
    </location>
</feature>
<evidence type="ECO:0000256" key="2">
    <source>
        <dbReference type="ARBA" id="ARBA00004448"/>
    </source>
</evidence>
<reference evidence="20" key="1">
    <citation type="journal article" date="2020" name="Mitochondrial DNA Part B Resour">
        <title>Complete mitochondrial genome of Ghauriana sinensis (Hemiptera: Cicadellidae: Typhlocybinae).</title>
        <authorList>
            <person name="Shi R."/>
            <person name="Yu X.-F."/>
            <person name="Yang M.-F."/>
        </authorList>
    </citation>
    <scope>NUCLEOTIDE SEQUENCE</scope>
</reference>
<gene>
    <name evidence="20" type="primary">ND2</name>
</gene>
<proteinExistence type="inferred from homology"/>
<dbReference type="GO" id="GO:0005743">
    <property type="term" value="C:mitochondrial inner membrane"/>
    <property type="evidence" value="ECO:0007669"/>
    <property type="project" value="UniProtKB-SubCell"/>
</dbReference>
<evidence type="ECO:0000256" key="15">
    <source>
        <dbReference type="ARBA" id="ARBA00023128"/>
    </source>
</evidence>
<dbReference type="Pfam" id="PF00361">
    <property type="entry name" value="Proton_antipo_M"/>
    <property type="match status" value="1"/>
</dbReference>
<feature type="transmembrane region" description="Helical" evidence="18">
    <location>
        <begin position="28"/>
        <end position="47"/>
    </location>
</feature>
<evidence type="ECO:0000256" key="13">
    <source>
        <dbReference type="ARBA" id="ARBA00023027"/>
    </source>
</evidence>
<keyword evidence="13 18" id="KW-0520">NAD</keyword>
<keyword evidence="15 18" id="KW-0496">Mitochondrion</keyword>
<feature type="transmembrane region" description="Helical" evidence="18">
    <location>
        <begin position="299"/>
        <end position="320"/>
    </location>
</feature>
<dbReference type="PRINTS" id="PR01436">
    <property type="entry name" value="NADHDHGNASE2"/>
</dbReference>
<evidence type="ECO:0000256" key="12">
    <source>
        <dbReference type="ARBA" id="ARBA00022989"/>
    </source>
</evidence>
<dbReference type="GO" id="GO:0008137">
    <property type="term" value="F:NADH dehydrogenase (ubiquinone) activity"/>
    <property type="evidence" value="ECO:0007669"/>
    <property type="project" value="UniProtKB-EC"/>
</dbReference>
<evidence type="ECO:0000256" key="5">
    <source>
        <dbReference type="ARBA" id="ARBA00021008"/>
    </source>
</evidence>
<keyword evidence="16 18" id="KW-0472">Membrane</keyword>
<comment type="similarity">
    <text evidence="3 18">Belongs to the complex I subunit 2 family.</text>
</comment>
<keyword evidence="14 18" id="KW-0830">Ubiquinone</keyword>
<evidence type="ECO:0000256" key="16">
    <source>
        <dbReference type="ARBA" id="ARBA00023136"/>
    </source>
</evidence>
<feature type="transmembrane region" description="Helical" evidence="18">
    <location>
        <begin position="59"/>
        <end position="85"/>
    </location>
</feature>
<evidence type="ECO:0000256" key="9">
    <source>
        <dbReference type="ARBA" id="ARBA00022792"/>
    </source>
</evidence>
<evidence type="ECO:0000259" key="19">
    <source>
        <dbReference type="Pfam" id="PF00361"/>
    </source>
</evidence>
<comment type="function">
    <text evidence="1">Core subunit of the mitochondrial membrane respiratory chain NADH dehydrogenase (Complex I) that is believed to belong to the minimal assembly required for catalysis. Complex I functions in the transfer of electrons from NADH to the respiratory chain. The immediate electron acceptor for the enzyme is believed to be ubiquinone.</text>
</comment>
<dbReference type="EMBL" id="MN699874">
    <property type="protein sequence ID" value="QJD07211.1"/>
    <property type="molecule type" value="Genomic_DNA"/>
</dbReference>
<keyword evidence="7 18" id="KW-0679">Respiratory chain</keyword>
<keyword evidence="9 18" id="KW-0999">Mitochondrion inner membrane</keyword>
<feature type="transmembrane region" description="Helical" evidence="18">
    <location>
        <begin position="7"/>
        <end position="22"/>
    </location>
</feature>
<evidence type="ECO:0000256" key="8">
    <source>
        <dbReference type="ARBA" id="ARBA00022692"/>
    </source>
</evidence>
<dbReference type="InterPro" id="IPR003917">
    <property type="entry name" value="NADH_UbQ_OxRdtase_chain2"/>
</dbReference>
<evidence type="ECO:0000256" key="4">
    <source>
        <dbReference type="ARBA" id="ARBA00012944"/>
    </source>
</evidence>
<keyword evidence="12 18" id="KW-1133">Transmembrane helix</keyword>
<dbReference type="EC" id="7.1.1.2" evidence="4 18"/>
<feature type="transmembrane region" description="Helical" evidence="18">
    <location>
        <begin position="132"/>
        <end position="155"/>
    </location>
</feature>
<dbReference type="GO" id="GO:0006120">
    <property type="term" value="P:mitochondrial electron transport, NADH to ubiquinone"/>
    <property type="evidence" value="ECO:0007669"/>
    <property type="project" value="InterPro"/>
</dbReference>
<comment type="subcellular location">
    <subcellularLocation>
        <location evidence="2 18">Mitochondrion inner membrane</location>
        <topology evidence="2 18">Multi-pass membrane protein</topology>
    </subcellularLocation>
</comment>
<accession>A0A6M3R9V6</accession>
<keyword evidence="6" id="KW-0813">Transport</keyword>
<evidence type="ECO:0000256" key="7">
    <source>
        <dbReference type="ARBA" id="ARBA00022660"/>
    </source>
</evidence>
<protein>
    <recommendedName>
        <fullName evidence="5 18">NADH-ubiquinone oxidoreductase chain 2</fullName>
        <ecNumber evidence="4 18">7.1.1.2</ecNumber>
    </recommendedName>
</protein>
<dbReference type="PANTHER" id="PTHR46552:SF1">
    <property type="entry name" value="NADH-UBIQUINONE OXIDOREDUCTASE CHAIN 2"/>
    <property type="match status" value="1"/>
</dbReference>
<comment type="function">
    <text evidence="18">Core subunit of the mitochondrial membrane respiratory chain NADH dehydrogenase (Complex I) which catalyzes electron transfer from NADH through the respiratory chain, using ubiquinone as an electron acceptor. Essential for the catalytic activity and assembly of complex I.</text>
</comment>
<dbReference type="InterPro" id="IPR001750">
    <property type="entry name" value="ND/Mrp_TM"/>
</dbReference>
<comment type="catalytic activity">
    <reaction evidence="17 18">
        <text>a ubiquinone + NADH + 5 H(+)(in) = a ubiquinol + NAD(+) + 4 H(+)(out)</text>
        <dbReference type="Rhea" id="RHEA:29091"/>
        <dbReference type="Rhea" id="RHEA-COMP:9565"/>
        <dbReference type="Rhea" id="RHEA-COMP:9566"/>
        <dbReference type="ChEBI" id="CHEBI:15378"/>
        <dbReference type="ChEBI" id="CHEBI:16389"/>
        <dbReference type="ChEBI" id="CHEBI:17976"/>
        <dbReference type="ChEBI" id="CHEBI:57540"/>
        <dbReference type="ChEBI" id="CHEBI:57945"/>
        <dbReference type="EC" id="7.1.1.2"/>
    </reaction>
</comment>
<feature type="transmembrane region" description="Helical" evidence="18">
    <location>
        <begin position="175"/>
        <end position="205"/>
    </location>
</feature>
<dbReference type="PANTHER" id="PTHR46552">
    <property type="entry name" value="NADH-UBIQUINONE OXIDOREDUCTASE CHAIN 2"/>
    <property type="match status" value="1"/>
</dbReference>
<keyword evidence="8 18" id="KW-0812">Transmembrane</keyword>
<evidence type="ECO:0000256" key="1">
    <source>
        <dbReference type="ARBA" id="ARBA00003257"/>
    </source>
</evidence>
<evidence type="ECO:0000256" key="18">
    <source>
        <dbReference type="RuleBase" id="RU003403"/>
    </source>
</evidence>